<dbReference type="Pfam" id="PF07714">
    <property type="entry name" value="PK_Tyr_Ser-Thr"/>
    <property type="match status" value="1"/>
</dbReference>
<dbReference type="Gene3D" id="1.10.510.10">
    <property type="entry name" value="Transferase(Phosphotransferase) domain 1"/>
    <property type="match status" value="1"/>
</dbReference>
<evidence type="ECO:0000256" key="9">
    <source>
        <dbReference type="ARBA" id="ARBA00047899"/>
    </source>
</evidence>
<keyword evidence="5" id="KW-0677">Repeat</keyword>
<organism evidence="13 14">
    <name type="scientific">Protea cynaroides</name>
    <dbReference type="NCBI Taxonomy" id="273540"/>
    <lineage>
        <taxon>Eukaryota</taxon>
        <taxon>Viridiplantae</taxon>
        <taxon>Streptophyta</taxon>
        <taxon>Embryophyta</taxon>
        <taxon>Tracheophyta</taxon>
        <taxon>Spermatophyta</taxon>
        <taxon>Magnoliopsida</taxon>
        <taxon>Proteales</taxon>
        <taxon>Proteaceae</taxon>
        <taxon>Protea</taxon>
    </lineage>
</organism>
<dbReference type="GO" id="GO:0004674">
    <property type="term" value="F:protein serine/threonine kinase activity"/>
    <property type="evidence" value="ECO:0007669"/>
    <property type="project" value="UniProtKB-KW"/>
</dbReference>
<reference evidence="13" key="1">
    <citation type="journal article" date="2023" name="Plant J.">
        <title>The genome of the king protea, Protea cynaroides.</title>
        <authorList>
            <person name="Chang J."/>
            <person name="Duong T.A."/>
            <person name="Schoeman C."/>
            <person name="Ma X."/>
            <person name="Roodt D."/>
            <person name="Barker N."/>
            <person name="Li Z."/>
            <person name="Van de Peer Y."/>
            <person name="Mizrachi E."/>
        </authorList>
    </citation>
    <scope>NUCLEOTIDE SEQUENCE</scope>
    <source>
        <tissue evidence="13">Young leaves</tissue>
    </source>
</reference>
<accession>A0A9Q0KKS7</accession>
<dbReference type="InterPro" id="IPR001245">
    <property type="entry name" value="Ser-Thr/Tyr_kinase_cat_dom"/>
</dbReference>
<dbReference type="PANTHER" id="PTHR48005:SF16">
    <property type="entry name" value="MDIS1-INTERACTING RECEPTOR LIKE KINASE 2-LIKE ISOFORM X1"/>
    <property type="match status" value="1"/>
</dbReference>
<dbReference type="Pfam" id="PF08263">
    <property type="entry name" value="LRRNT_2"/>
    <property type="match status" value="2"/>
</dbReference>
<proteinExistence type="predicted"/>
<keyword evidence="14" id="KW-1185">Reference proteome</keyword>
<name>A0A9Q0KKS7_9MAGN</name>
<dbReference type="InterPro" id="IPR013210">
    <property type="entry name" value="LRR_N_plant-typ"/>
</dbReference>
<dbReference type="EMBL" id="JAMYWD010000005">
    <property type="protein sequence ID" value="KAJ4972021.1"/>
    <property type="molecule type" value="Genomic_DNA"/>
</dbReference>
<keyword evidence="4" id="KW-0808">Transferase</keyword>
<evidence type="ECO:0000256" key="2">
    <source>
        <dbReference type="ARBA" id="ARBA00022527"/>
    </source>
</evidence>
<comment type="catalytic activity">
    <reaction evidence="10">
        <text>L-seryl-[protein] + ATP = O-phospho-L-seryl-[protein] + ADP + H(+)</text>
        <dbReference type="Rhea" id="RHEA:17989"/>
        <dbReference type="Rhea" id="RHEA-COMP:9863"/>
        <dbReference type="Rhea" id="RHEA-COMP:11604"/>
        <dbReference type="ChEBI" id="CHEBI:15378"/>
        <dbReference type="ChEBI" id="CHEBI:29999"/>
        <dbReference type="ChEBI" id="CHEBI:30616"/>
        <dbReference type="ChEBI" id="CHEBI:83421"/>
        <dbReference type="ChEBI" id="CHEBI:456216"/>
        <dbReference type="EC" id="2.7.11.1"/>
    </reaction>
</comment>
<evidence type="ECO:0000256" key="1">
    <source>
        <dbReference type="ARBA" id="ARBA00012513"/>
    </source>
</evidence>
<feature type="domain" description="Leucine-rich repeat-containing N-terminal plant-type" evidence="12">
    <location>
        <begin position="94"/>
        <end position="106"/>
    </location>
</feature>
<keyword evidence="8" id="KW-0067">ATP-binding</keyword>
<keyword evidence="7" id="KW-0418">Kinase</keyword>
<evidence type="ECO:0000256" key="7">
    <source>
        <dbReference type="ARBA" id="ARBA00022777"/>
    </source>
</evidence>
<keyword evidence="2" id="KW-0723">Serine/threonine-protein kinase</keyword>
<evidence type="ECO:0000256" key="5">
    <source>
        <dbReference type="ARBA" id="ARBA00022737"/>
    </source>
</evidence>
<protein>
    <recommendedName>
        <fullName evidence="1">non-specific serine/threonine protein kinase</fullName>
        <ecNumber evidence="1">2.7.11.1</ecNumber>
    </recommendedName>
</protein>
<dbReference type="InterPro" id="IPR011009">
    <property type="entry name" value="Kinase-like_dom_sf"/>
</dbReference>
<feature type="domain" description="Leucine-rich repeat-containing N-terminal plant-type" evidence="12">
    <location>
        <begin position="48"/>
        <end position="73"/>
    </location>
</feature>
<gene>
    <name evidence="13" type="ORF">NE237_005120</name>
</gene>
<evidence type="ECO:0000256" key="4">
    <source>
        <dbReference type="ARBA" id="ARBA00022679"/>
    </source>
</evidence>
<sequence>MAYSCAHTSTLLFLMLFPILVAFLCLTFFPSSAYSSKSVRVIFDDQLSTEAKALLIWKASLQSYSTAALRSWKLTPPTPSPNINSTTTTSTALSPTPCNWFGITCNKARSSVVEISLSEVELQELAYTMVLTEKCDVYSFGVVALETIMGRHPGELISSLTSLDAQKILLRDLLDSRLTFPSDQKVAKDVVSIVRIVVACLHSHPQSRPTMHQVSKELLFLQPSLVEHFHMITLGDLNDIEIQ</sequence>
<evidence type="ECO:0000256" key="6">
    <source>
        <dbReference type="ARBA" id="ARBA00022741"/>
    </source>
</evidence>
<evidence type="ECO:0000256" key="8">
    <source>
        <dbReference type="ARBA" id="ARBA00022840"/>
    </source>
</evidence>
<dbReference type="SUPFAM" id="SSF56112">
    <property type="entry name" value="Protein kinase-like (PK-like)"/>
    <property type="match status" value="1"/>
</dbReference>
<evidence type="ECO:0000259" key="12">
    <source>
        <dbReference type="Pfam" id="PF08263"/>
    </source>
</evidence>
<dbReference type="GO" id="GO:0005524">
    <property type="term" value="F:ATP binding"/>
    <property type="evidence" value="ECO:0007669"/>
    <property type="project" value="UniProtKB-KW"/>
</dbReference>
<keyword evidence="6" id="KW-0547">Nucleotide-binding</keyword>
<evidence type="ECO:0000259" key="11">
    <source>
        <dbReference type="Pfam" id="PF07714"/>
    </source>
</evidence>
<evidence type="ECO:0000313" key="14">
    <source>
        <dbReference type="Proteomes" id="UP001141806"/>
    </source>
</evidence>
<dbReference type="EC" id="2.7.11.1" evidence="1"/>
<dbReference type="InterPro" id="IPR051420">
    <property type="entry name" value="Ser_Thr_Kinases_DiverseReg"/>
</dbReference>
<dbReference type="Proteomes" id="UP001141806">
    <property type="component" value="Unassembled WGS sequence"/>
</dbReference>
<comment type="catalytic activity">
    <reaction evidence="9">
        <text>L-threonyl-[protein] + ATP = O-phospho-L-threonyl-[protein] + ADP + H(+)</text>
        <dbReference type="Rhea" id="RHEA:46608"/>
        <dbReference type="Rhea" id="RHEA-COMP:11060"/>
        <dbReference type="Rhea" id="RHEA-COMP:11605"/>
        <dbReference type="ChEBI" id="CHEBI:15378"/>
        <dbReference type="ChEBI" id="CHEBI:30013"/>
        <dbReference type="ChEBI" id="CHEBI:30616"/>
        <dbReference type="ChEBI" id="CHEBI:61977"/>
        <dbReference type="ChEBI" id="CHEBI:456216"/>
        <dbReference type="EC" id="2.7.11.1"/>
    </reaction>
</comment>
<evidence type="ECO:0000256" key="3">
    <source>
        <dbReference type="ARBA" id="ARBA00022614"/>
    </source>
</evidence>
<comment type="caution">
    <text evidence="13">The sequence shown here is derived from an EMBL/GenBank/DDBJ whole genome shotgun (WGS) entry which is preliminary data.</text>
</comment>
<dbReference type="AlphaFoldDB" id="A0A9Q0KKS7"/>
<evidence type="ECO:0000313" key="13">
    <source>
        <dbReference type="EMBL" id="KAJ4972021.1"/>
    </source>
</evidence>
<feature type="domain" description="Serine-threonine/tyrosine-protein kinase catalytic" evidence="11">
    <location>
        <begin position="124"/>
        <end position="218"/>
    </location>
</feature>
<dbReference type="OrthoDB" id="676979at2759"/>
<keyword evidence="3" id="KW-0433">Leucine-rich repeat</keyword>
<evidence type="ECO:0000256" key="10">
    <source>
        <dbReference type="ARBA" id="ARBA00048679"/>
    </source>
</evidence>
<dbReference type="PANTHER" id="PTHR48005">
    <property type="entry name" value="LEUCINE RICH REPEAT KINASE 2"/>
    <property type="match status" value="1"/>
</dbReference>